<dbReference type="InterPro" id="IPR034704">
    <property type="entry name" value="Ribosomal_bL28/bL31-like_sf"/>
</dbReference>
<dbReference type="InterPro" id="IPR037147">
    <property type="entry name" value="Ribosomal_bL28_sf"/>
</dbReference>
<keyword evidence="7" id="KW-1185">Reference proteome</keyword>
<evidence type="ECO:0000256" key="3">
    <source>
        <dbReference type="ARBA" id="ARBA00023274"/>
    </source>
</evidence>
<sequence>MSKVCQVTGKRPVTGNNVSHAQNKTRRRFVPNLHSKRFWVESENRFVRLRVSSKGMRIIDKKGIDAVLADMRANGQKI</sequence>
<proteinExistence type="inferred from homology"/>
<organism evidence="6 7">
    <name type="scientific">Endozoicomonas montiporae</name>
    <dbReference type="NCBI Taxonomy" id="1027273"/>
    <lineage>
        <taxon>Bacteria</taxon>
        <taxon>Pseudomonadati</taxon>
        <taxon>Pseudomonadota</taxon>
        <taxon>Gammaproteobacteria</taxon>
        <taxon>Oceanospirillales</taxon>
        <taxon>Endozoicomonadaceae</taxon>
        <taxon>Endozoicomonas</taxon>
    </lineage>
</organism>
<dbReference type="SUPFAM" id="SSF143800">
    <property type="entry name" value="L28p-like"/>
    <property type="match status" value="1"/>
</dbReference>
<dbReference type="EMBL" id="JOKG01000005">
    <property type="protein sequence ID" value="KEQ11942.1"/>
    <property type="molecule type" value="Genomic_DNA"/>
</dbReference>
<dbReference type="RefSeq" id="WP_034879091.1">
    <property type="nucleotide sequence ID" value="NZ_JOKG01000005.1"/>
</dbReference>
<dbReference type="GO" id="GO:0006412">
    <property type="term" value="P:translation"/>
    <property type="evidence" value="ECO:0007669"/>
    <property type="project" value="UniProtKB-UniRule"/>
</dbReference>
<dbReference type="NCBIfam" id="TIGR00009">
    <property type="entry name" value="L28"/>
    <property type="match status" value="1"/>
</dbReference>
<dbReference type="InterPro" id="IPR026569">
    <property type="entry name" value="Ribosomal_bL28"/>
</dbReference>
<protein>
    <recommendedName>
        <fullName evidence="4 5">Large ribosomal subunit protein bL28</fullName>
    </recommendedName>
</protein>
<dbReference type="InterPro" id="IPR001383">
    <property type="entry name" value="Ribosomal_bL28_bact-type"/>
</dbReference>
<evidence type="ECO:0000256" key="1">
    <source>
        <dbReference type="ARBA" id="ARBA00008760"/>
    </source>
</evidence>
<dbReference type="PANTHER" id="PTHR13528">
    <property type="entry name" value="39S RIBOSOMAL PROTEIN L28, MITOCHONDRIAL"/>
    <property type="match status" value="1"/>
</dbReference>
<dbReference type="Proteomes" id="UP000028006">
    <property type="component" value="Unassembled WGS sequence"/>
</dbReference>
<dbReference type="GO" id="GO:0003735">
    <property type="term" value="F:structural constituent of ribosome"/>
    <property type="evidence" value="ECO:0007669"/>
    <property type="project" value="InterPro"/>
</dbReference>
<evidence type="ECO:0000256" key="5">
    <source>
        <dbReference type="HAMAP-Rule" id="MF_00373"/>
    </source>
</evidence>
<keyword evidence="2 5" id="KW-0689">Ribosomal protein</keyword>
<evidence type="ECO:0000256" key="4">
    <source>
        <dbReference type="ARBA" id="ARBA00035174"/>
    </source>
</evidence>
<name>A0A081N0G9_9GAMM</name>
<dbReference type="eggNOG" id="COG0227">
    <property type="taxonomic scope" value="Bacteria"/>
</dbReference>
<comment type="similarity">
    <text evidence="1 5">Belongs to the bacterial ribosomal protein bL28 family.</text>
</comment>
<keyword evidence="3 5" id="KW-0687">Ribonucleoprotein</keyword>
<evidence type="ECO:0000256" key="2">
    <source>
        <dbReference type="ARBA" id="ARBA00022980"/>
    </source>
</evidence>
<dbReference type="PANTHER" id="PTHR13528:SF2">
    <property type="entry name" value="LARGE RIBOSOMAL SUBUNIT PROTEIN BL28M"/>
    <property type="match status" value="1"/>
</dbReference>
<comment type="caution">
    <text evidence="6">The sequence shown here is derived from an EMBL/GenBank/DDBJ whole genome shotgun (WGS) entry which is preliminary data.</text>
</comment>
<dbReference type="Pfam" id="PF00830">
    <property type="entry name" value="Ribosomal_L28"/>
    <property type="match status" value="1"/>
</dbReference>
<evidence type="ECO:0000313" key="7">
    <source>
        <dbReference type="Proteomes" id="UP000028006"/>
    </source>
</evidence>
<accession>A0A081N0G9</accession>
<dbReference type="AlphaFoldDB" id="A0A081N0G9"/>
<dbReference type="GO" id="GO:0022625">
    <property type="term" value="C:cytosolic large ribosomal subunit"/>
    <property type="evidence" value="ECO:0007669"/>
    <property type="project" value="TreeGrafter"/>
</dbReference>
<dbReference type="HAMAP" id="MF_00373">
    <property type="entry name" value="Ribosomal_bL28"/>
    <property type="match status" value="1"/>
</dbReference>
<reference evidence="6 7" key="1">
    <citation type="submission" date="2014-06" db="EMBL/GenBank/DDBJ databases">
        <title>Whole Genome Sequences of Three Symbiotic Endozoicomonas Bacteria.</title>
        <authorList>
            <person name="Neave M.J."/>
            <person name="Apprill A."/>
            <person name="Voolstra C.R."/>
        </authorList>
    </citation>
    <scope>NUCLEOTIDE SEQUENCE [LARGE SCALE GENOMIC DNA]</scope>
    <source>
        <strain evidence="6 7">LMG 24815</strain>
    </source>
</reference>
<evidence type="ECO:0000313" key="6">
    <source>
        <dbReference type="EMBL" id="KEQ11942.1"/>
    </source>
</evidence>
<dbReference type="Gene3D" id="2.30.170.40">
    <property type="entry name" value="Ribosomal protein L28/L24"/>
    <property type="match status" value="1"/>
</dbReference>
<gene>
    <name evidence="5 6" type="primary">rpmB</name>
    <name evidence="6" type="ORF">GZ77_22825</name>
</gene>
<dbReference type="FunFam" id="2.30.170.40:FF:000001">
    <property type="entry name" value="50S ribosomal protein L28"/>
    <property type="match status" value="1"/>
</dbReference>